<sequence>MRITVILLVFMFLSCADRSATTREFSEVEVDLLYQDSISIRAIEIMGGSLAFAANKGVFGSVDLRTGKVRTAVQAYDSILPEFRAIAHTSTDFFMLSAGNPALLYKTGDKGSMELVYTESGEGVFYDAMAFWDDQEGIALGDSREGCLSVLVTRDGGQHWEKIPCRELPESPEGEGAFAASNTNISIIGDEAWIATTEARVFHTSDRGRTWKVMQTPMGREAEAQGIFSIAFYDSEQGFAIGGDYTKPEVNIGNKAVTKNGGKTWDVVSDGEDPGYKSCVQYVPDSGGKGLVAVGYTGISYSPDSGENWKELSTESFYTLRFHNDSTAFAAGSNRIARLSFK</sequence>
<dbReference type="SUPFAM" id="SSF110296">
    <property type="entry name" value="Oligoxyloglucan reducing end-specific cellobiohydrolase"/>
    <property type="match status" value="1"/>
</dbReference>
<evidence type="ECO:0000313" key="5">
    <source>
        <dbReference type="Proteomes" id="UP001207116"/>
    </source>
</evidence>
<dbReference type="GO" id="GO:0015979">
    <property type="term" value="P:photosynthesis"/>
    <property type="evidence" value="ECO:0007669"/>
    <property type="project" value="UniProtKB-KW"/>
</dbReference>
<protein>
    <submittedName>
        <fullName evidence="4">YCF48-related protein</fullName>
    </submittedName>
</protein>
<dbReference type="InterPro" id="IPR015943">
    <property type="entry name" value="WD40/YVTN_repeat-like_dom_sf"/>
</dbReference>
<dbReference type="Proteomes" id="UP001207116">
    <property type="component" value="Unassembled WGS sequence"/>
</dbReference>
<dbReference type="InterPro" id="IPR028203">
    <property type="entry name" value="PSII_CF48-like_dom"/>
</dbReference>
<dbReference type="PROSITE" id="PS51257">
    <property type="entry name" value="PROKAR_LIPOPROTEIN"/>
    <property type="match status" value="1"/>
</dbReference>
<proteinExistence type="predicted"/>
<keyword evidence="5" id="KW-1185">Reference proteome</keyword>
<dbReference type="RefSeq" id="WP_266014061.1">
    <property type="nucleotide sequence ID" value="NZ_JAPFQP010000004.1"/>
</dbReference>
<evidence type="ECO:0000259" key="3">
    <source>
        <dbReference type="Pfam" id="PF14870"/>
    </source>
</evidence>
<gene>
    <name evidence="4" type="ORF">OO016_11575</name>
</gene>
<reference evidence="4" key="1">
    <citation type="submission" date="2022-11" db="EMBL/GenBank/DDBJ databases">
        <title>The characterization of three novel Bacteroidetes species and genomic analysis of their roles in tidal elemental geochemical cycles.</title>
        <authorList>
            <person name="Ma K.-J."/>
        </authorList>
    </citation>
    <scope>NUCLEOTIDE SEQUENCE</scope>
    <source>
        <strain evidence="4">M415</strain>
    </source>
</reference>
<dbReference type="GO" id="GO:0009523">
    <property type="term" value="C:photosystem II"/>
    <property type="evidence" value="ECO:0007669"/>
    <property type="project" value="UniProtKB-KW"/>
</dbReference>
<evidence type="ECO:0000313" key="4">
    <source>
        <dbReference type="EMBL" id="MCX2720243.1"/>
    </source>
</evidence>
<evidence type="ECO:0000256" key="2">
    <source>
        <dbReference type="ARBA" id="ARBA00023276"/>
    </source>
</evidence>
<keyword evidence="2" id="KW-0604">Photosystem II</keyword>
<dbReference type="Pfam" id="PF14870">
    <property type="entry name" value="PSII_BNR"/>
    <property type="match status" value="1"/>
</dbReference>
<evidence type="ECO:0000256" key="1">
    <source>
        <dbReference type="ARBA" id="ARBA00022531"/>
    </source>
</evidence>
<dbReference type="PANTHER" id="PTHR47199">
    <property type="entry name" value="PHOTOSYSTEM II STABILITY/ASSEMBLY FACTOR HCF136, CHLOROPLASTIC"/>
    <property type="match status" value="1"/>
</dbReference>
<keyword evidence="1" id="KW-0602">Photosynthesis</keyword>
<dbReference type="Gene3D" id="2.130.10.10">
    <property type="entry name" value="YVTN repeat-like/Quinoprotein amine dehydrogenase"/>
    <property type="match status" value="1"/>
</dbReference>
<dbReference type="PANTHER" id="PTHR47199:SF2">
    <property type="entry name" value="PHOTOSYSTEM II STABILITY_ASSEMBLY FACTOR HCF136, CHLOROPLASTIC"/>
    <property type="match status" value="1"/>
</dbReference>
<dbReference type="EMBL" id="JAPFQP010000004">
    <property type="protein sequence ID" value="MCX2720243.1"/>
    <property type="molecule type" value="Genomic_DNA"/>
</dbReference>
<accession>A0AAE3MMM8</accession>
<name>A0AAE3MMM8_9FLAO</name>
<feature type="domain" description="Photosynthesis system II assembly factor Ycf48/Hcf136-like" evidence="3">
    <location>
        <begin position="125"/>
        <end position="214"/>
    </location>
</feature>
<comment type="caution">
    <text evidence="4">The sequence shown here is derived from an EMBL/GenBank/DDBJ whole genome shotgun (WGS) entry which is preliminary data.</text>
</comment>
<organism evidence="4 5">
    <name type="scientific">Lentiprolixibacter aurantiacus</name>
    <dbReference type="NCBI Taxonomy" id="2993939"/>
    <lineage>
        <taxon>Bacteria</taxon>
        <taxon>Pseudomonadati</taxon>
        <taxon>Bacteroidota</taxon>
        <taxon>Flavobacteriia</taxon>
        <taxon>Flavobacteriales</taxon>
        <taxon>Flavobacteriaceae</taxon>
        <taxon>Lentiprolixibacter</taxon>
    </lineage>
</organism>
<dbReference type="AlphaFoldDB" id="A0AAE3MMM8"/>